<comment type="caution">
    <text evidence="2">The sequence shown here is derived from an EMBL/GenBank/DDBJ whole genome shotgun (WGS) entry which is preliminary data.</text>
</comment>
<dbReference type="PANTHER" id="PTHR35696:SF1">
    <property type="entry name" value="ELECTRON CARRIER_IRON ION-BINDING PROTEIN"/>
    <property type="match status" value="1"/>
</dbReference>
<dbReference type="PANTHER" id="PTHR35696">
    <property type="entry name" value="ELECTRON CARRIER/IRON ION-BINDING PROTEIN"/>
    <property type="match status" value="1"/>
</dbReference>
<reference evidence="2 3" key="1">
    <citation type="submission" date="2023-12" db="EMBL/GenBank/DDBJ databases">
        <title>A high-quality genome assembly for Dillenia turbinata (Dilleniales).</title>
        <authorList>
            <person name="Chanderbali A."/>
        </authorList>
    </citation>
    <scope>NUCLEOTIDE SEQUENCE [LARGE SCALE GENOMIC DNA]</scope>
    <source>
        <strain evidence="2">LSX21</strain>
        <tissue evidence="2">Leaf</tissue>
    </source>
</reference>
<name>A0AAN8V126_9MAGN</name>
<dbReference type="Proteomes" id="UP001370490">
    <property type="component" value="Unassembled WGS sequence"/>
</dbReference>
<organism evidence="2 3">
    <name type="scientific">Dillenia turbinata</name>
    <dbReference type="NCBI Taxonomy" id="194707"/>
    <lineage>
        <taxon>Eukaryota</taxon>
        <taxon>Viridiplantae</taxon>
        <taxon>Streptophyta</taxon>
        <taxon>Embryophyta</taxon>
        <taxon>Tracheophyta</taxon>
        <taxon>Spermatophyta</taxon>
        <taxon>Magnoliopsida</taxon>
        <taxon>eudicotyledons</taxon>
        <taxon>Gunneridae</taxon>
        <taxon>Pentapetalae</taxon>
        <taxon>Dilleniales</taxon>
        <taxon>Dilleniaceae</taxon>
        <taxon>Dillenia</taxon>
    </lineage>
</organism>
<sequence>MFFLLLTYHAMTSIRASSLRQLSNNFAQFNSVQVPFRSKKPLTKKDAATINEWRFSKLKEFRERNVEAENEAFDRYMRNISLLEAVFSVKSIPEEPPISKSTKLDTEPHPNPSLNRTSIEDNEEVFPVKSMSEEPQEDGSSKLDIEPNSNPSSNPTSIEDNVEGSPVGSAPKQPLEDGPSRTLNLTQTLILELLLLKTTYSISGA</sequence>
<evidence type="ECO:0000313" key="2">
    <source>
        <dbReference type="EMBL" id="KAK6919438.1"/>
    </source>
</evidence>
<accession>A0AAN8V126</accession>
<gene>
    <name evidence="2" type="ORF">RJ641_015342</name>
</gene>
<proteinExistence type="predicted"/>
<keyword evidence="3" id="KW-1185">Reference proteome</keyword>
<feature type="region of interest" description="Disordered" evidence="1">
    <location>
        <begin position="94"/>
        <end position="181"/>
    </location>
</feature>
<dbReference type="AlphaFoldDB" id="A0AAN8V126"/>
<protein>
    <submittedName>
        <fullName evidence="2">Uncharacterized protein</fullName>
    </submittedName>
</protein>
<dbReference type="EMBL" id="JBAMMX010000021">
    <property type="protein sequence ID" value="KAK6919438.1"/>
    <property type="molecule type" value="Genomic_DNA"/>
</dbReference>
<evidence type="ECO:0000256" key="1">
    <source>
        <dbReference type="SAM" id="MobiDB-lite"/>
    </source>
</evidence>
<evidence type="ECO:0000313" key="3">
    <source>
        <dbReference type="Proteomes" id="UP001370490"/>
    </source>
</evidence>